<evidence type="ECO:0000256" key="2">
    <source>
        <dbReference type="SAM" id="MobiDB-lite"/>
    </source>
</evidence>
<protein>
    <submittedName>
        <fullName evidence="4">Uncharacterized protein LOC109483003</fullName>
    </submittedName>
</protein>
<feature type="region of interest" description="Disordered" evidence="2">
    <location>
        <begin position="229"/>
        <end position="265"/>
    </location>
</feature>
<evidence type="ECO:0000313" key="3">
    <source>
        <dbReference type="Proteomes" id="UP000515135"/>
    </source>
</evidence>
<feature type="compositionally biased region" description="Basic and acidic residues" evidence="2">
    <location>
        <begin position="229"/>
        <end position="245"/>
    </location>
</feature>
<gene>
    <name evidence="4" type="primary">LOC109483003</name>
</gene>
<dbReference type="SMART" id="SM00028">
    <property type="entry name" value="TPR"/>
    <property type="match status" value="10"/>
</dbReference>
<sequence>MSNILHVAGTLLPADVQCRRFVAANRYDLAETGYGRALLAAMSDMDRLQEVEVLKSLGDLNVEKGRLRKTEAPRNMERGLNLYRAALLRCEDPGEGESLQHRVKLAEKLRQKTPIAGSTRNTTVNSVSMTSEIFQDLDKTRANGGHLDSILEGYTKILVEGIAEGRNLLEMEAMKSLGDVNLKRGRDLKEASHLTKATALYSTALERCDDPHGKTVLTHRLLHAAKVRKDMAEKRRRMSPRDTKTNKWLPSGSKKVTSTIPQGHGLPTVDAARVYRDQLQKGCRAMETGDLGMAETHFAAALKAVHVKESNTDQYRKETEPLCRLSDVYLERGKQSKDGSDFTKAAVLRNAALVRARTEDKKGIKQAILQVSQLFDEHALGIEQAVENVDSENHKSILKKHRELVEEEMKKIEQEIDPYSLDDDDPEIREVEKKRVEAIITLFQTIFKQRKTFISALVDECMDVMGPPPCKYAMIGMGSLATGLVTPYSDLEFAILIEEKTECNVKYFRNLTHYLHLKVINLGETILPAMAIKSLNDFSSKDPQDNWFYDSVTPRGFAFDGAMPHACKTPLGRGETAELIQTPSEMTRIIQNDLTLHLKKGYHLASILGNVCLIKGEQDLVDVYSALWSQQVKSRKGATFALQAFSIISEDTNVQTFIFDEPTSRLLDVKKEIYRFSTLAVSCWALLYRIQPTTIWETIQNMNKNGVINGEDAHHLMVLVSISAELRLRTYMNNRGQVENMSALSSMSGNTDMGDKLRKVFYFSNTKQLLRYYYTATPLKFFIPQIIEMYPLPVKSPVLFNNSPKLQAGVYGSLCDYEKAKSCMELVLQDKVAKHGRNTAHPDIASSFHSLGDACMNLGDHRKAVSYYEQALQMRRSIHDENTAHPDIAGILSNLGIAWNYLSDHRKAVSCLEQSLKIMREIHGDTPHPNIASSLNNLGNAWINLDDHRKSISYYEQSLQMRRSIHGKNTAHPEIAASHGSLGIAWRHLGNYRKAVSCLVQSLEIQRKIHGEDTAHPDIAKTLHNLGRAWNDLGDHRKAVRYYEQSLQMRRKIHDEATAHPDIAMSLNNLGNVWSDLGDHGKALSYHEQALQMRRIILGEDTAHPDIARSLNHLGNAWGNLGDHRKAVSYHEQALQMWLNIHGKDTEHPDIFNLLNSLGGTWGALGDDRKAVNYFEQALQMERSFHGENTEHPDIARSLYNLGIAEGSLGDHKKAVCYCEQSLQMKRSIYGEEHPDVAKTLQVLSELRKLIGDHGETAIYQA</sequence>
<dbReference type="InterPro" id="IPR011990">
    <property type="entry name" value="TPR-like_helical_dom_sf"/>
</dbReference>
<evidence type="ECO:0000313" key="4">
    <source>
        <dbReference type="RefSeq" id="XP_019641519.1"/>
    </source>
</evidence>
<feature type="repeat" description="TPR" evidence="1">
    <location>
        <begin position="1020"/>
        <end position="1053"/>
    </location>
</feature>
<dbReference type="GeneID" id="109483003"/>
<dbReference type="SUPFAM" id="SSF81901">
    <property type="entry name" value="HCP-like"/>
    <property type="match status" value="1"/>
</dbReference>
<dbReference type="PANTHER" id="PTHR19959:SF119">
    <property type="entry name" value="FUNGAL LIPASE-LIKE DOMAIN-CONTAINING PROTEIN"/>
    <property type="match status" value="1"/>
</dbReference>
<dbReference type="AlphaFoldDB" id="A0A6P5A5G2"/>
<dbReference type="RefSeq" id="XP_019641519.1">
    <property type="nucleotide sequence ID" value="XM_019785960.1"/>
</dbReference>
<accession>A0A6P5A5G2</accession>
<proteinExistence type="predicted"/>
<dbReference type="InterPro" id="IPR019734">
    <property type="entry name" value="TPR_rpt"/>
</dbReference>
<dbReference type="Pfam" id="PF13424">
    <property type="entry name" value="TPR_12"/>
    <property type="match status" value="4"/>
</dbReference>
<dbReference type="Gene3D" id="1.25.40.10">
    <property type="entry name" value="Tetratricopeptide repeat domain"/>
    <property type="match status" value="4"/>
</dbReference>
<reference evidence="4" key="1">
    <citation type="submission" date="2025-08" db="UniProtKB">
        <authorList>
            <consortium name="RefSeq"/>
        </authorList>
    </citation>
    <scope>IDENTIFICATION</scope>
    <source>
        <tissue evidence="4">Gonad</tissue>
    </source>
</reference>
<evidence type="ECO:0000256" key="1">
    <source>
        <dbReference type="PROSITE-ProRule" id="PRU00339"/>
    </source>
</evidence>
<keyword evidence="3" id="KW-1185">Reference proteome</keyword>
<dbReference type="KEGG" id="bbel:109483003"/>
<feature type="repeat" description="TPR" evidence="1">
    <location>
        <begin position="932"/>
        <end position="965"/>
    </location>
</feature>
<feature type="repeat" description="TPR" evidence="1">
    <location>
        <begin position="845"/>
        <end position="878"/>
    </location>
</feature>
<dbReference type="Proteomes" id="UP000515135">
    <property type="component" value="Unplaced"/>
</dbReference>
<dbReference type="SUPFAM" id="SSF48452">
    <property type="entry name" value="TPR-like"/>
    <property type="match status" value="1"/>
</dbReference>
<feature type="repeat" description="TPR" evidence="1">
    <location>
        <begin position="1152"/>
        <end position="1185"/>
    </location>
</feature>
<dbReference type="PROSITE" id="PS50005">
    <property type="entry name" value="TPR"/>
    <property type="match status" value="4"/>
</dbReference>
<dbReference type="PANTHER" id="PTHR19959">
    <property type="entry name" value="KINESIN LIGHT CHAIN"/>
    <property type="match status" value="1"/>
</dbReference>
<organism evidence="3 4">
    <name type="scientific">Branchiostoma belcheri</name>
    <name type="common">Amphioxus</name>
    <dbReference type="NCBI Taxonomy" id="7741"/>
    <lineage>
        <taxon>Eukaryota</taxon>
        <taxon>Metazoa</taxon>
        <taxon>Chordata</taxon>
        <taxon>Cephalochordata</taxon>
        <taxon>Leptocardii</taxon>
        <taxon>Amphioxiformes</taxon>
        <taxon>Branchiostomatidae</taxon>
        <taxon>Branchiostoma</taxon>
    </lineage>
</organism>
<name>A0A6P5A5G2_BRABE</name>
<dbReference type="Pfam" id="PF13181">
    <property type="entry name" value="TPR_8"/>
    <property type="match status" value="1"/>
</dbReference>
<keyword evidence="1" id="KW-0802">TPR repeat</keyword>
<dbReference type="OrthoDB" id="626167at2759"/>